<comment type="subcellular location">
    <subcellularLocation>
        <location evidence="1">Endoplasmic reticulum membrane</location>
        <topology evidence="1">Multi-pass membrane protein</topology>
    </subcellularLocation>
</comment>
<dbReference type="GO" id="GO:0032933">
    <property type="term" value="P:SREBP signaling pathway"/>
    <property type="evidence" value="ECO:0007669"/>
    <property type="project" value="InterPro"/>
</dbReference>
<evidence type="ECO:0000256" key="6">
    <source>
        <dbReference type="ARBA" id="ARBA00023180"/>
    </source>
</evidence>
<evidence type="ECO:0000256" key="7">
    <source>
        <dbReference type="SAM" id="MobiDB-lite"/>
    </source>
</evidence>
<evidence type="ECO:0000256" key="3">
    <source>
        <dbReference type="ARBA" id="ARBA00022824"/>
    </source>
</evidence>
<dbReference type="GO" id="GO:0045540">
    <property type="term" value="P:regulation of cholesterol biosynthetic process"/>
    <property type="evidence" value="ECO:0007669"/>
    <property type="project" value="TreeGrafter"/>
</dbReference>
<evidence type="ECO:0000256" key="2">
    <source>
        <dbReference type="ARBA" id="ARBA00022692"/>
    </source>
</evidence>
<dbReference type="InterPro" id="IPR030225">
    <property type="entry name" value="SCAP"/>
</dbReference>
<sequence length="317" mass="35148">SRWNMTGGEDDDSDTEILETADVSKGSHSRKSSANHYFHGFPDLTPSIDLHFHSRSADTHTTEGFSHFDKYYDEHKKLLQDEIEYQQRRGRKTSDSLDYSPTYVNNSVKNIKMIRSPSYTEGHRKHVRNLSAGSLSLGAMQHGGSRGVCSGGVGDLRPVVTSTCNDPPPIWCLESQDSLVFVGCGTGRIEVWDFYNSVLKCIYEDGSGAGVTSMKLSGNRVMLARLNGSVDMLRLESTATTSSNSNNSNNTHSSFRPGHSRGNSRDLGVSRGWTFSYDEPLRLMKYAGVRAHQQPITVITTDHTRLITGSHDHTLKV</sequence>
<dbReference type="InterPro" id="IPR036322">
    <property type="entry name" value="WD40_repeat_dom_sf"/>
</dbReference>
<proteinExistence type="predicted"/>
<dbReference type="Gene3D" id="2.130.10.10">
    <property type="entry name" value="YVTN repeat-like/Quinoprotein amine dehydrogenase"/>
    <property type="match status" value="1"/>
</dbReference>
<dbReference type="GO" id="GO:0032934">
    <property type="term" value="F:sterol binding"/>
    <property type="evidence" value="ECO:0007669"/>
    <property type="project" value="InterPro"/>
</dbReference>
<keyword evidence="5" id="KW-0472">Membrane</keyword>
<evidence type="ECO:0000313" key="9">
    <source>
        <dbReference type="Proteomes" id="UP001497623"/>
    </source>
</evidence>
<feature type="compositionally biased region" description="Low complexity" evidence="7">
    <location>
        <begin position="238"/>
        <end position="254"/>
    </location>
</feature>
<evidence type="ECO:0000256" key="1">
    <source>
        <dbReference type="ARBA" id="ARBA00004477"/>
    </source>
</evidence>
<gene>
    <name evidence="8" type="ORF">MNOR_LOCUS36978</name>
</gene>
<keyword evidence="6" id="KW-0325">Glycoprotein</keyword>
<dbReference type="PANTHER" id="PTHR46378:SF1">
    <property type="entry name" value="STEROL REGULATORY ELEMENT-BINDING PROTEIN CLEAVAGE-ACTIVATING PROTEIN"/>
    <property type="match status" value="1"/>
</dbReference>
<name>A0AAV2SHX9_MEGNR</name>
<dbReference type="GO" id="GO:0005789">
    <property type="term" value="C:endoplasmic reticulum membrane"/>
    <property type="evidence" value="ECO:0007669"/>
    <property type="project" value="UniProtKB-SubCell"/>
</dbReference>
<evidence type="ECO:0000313" key="8">
    <source>
        <dbReference type="EMBL" id="CAL4194665.1"/>
    </source>
</evidence>
<organism evidence="8 9">
    <name type="scientific">Meganyctiphanes norvegica</name>
    <name type="common">Northern krill</name>
    <name type="synonym">Thysanopoda norvegica</name>
    <dbReference type="NCBI Taxonomy" id="48144"/>
    <lineage>
        <taxon>Eukaryota</taxon>
        <taxon>Metazoa</taxon>
        <taxon>Ecdysozoa</taxon>
        <taxon>Arthropoda</taxon>
        <taxon>Crustacea</taxon>
        <taxon>Multicrustacea</taxon>
        <taxon>Malacostraca</taxon>
        <taxon>Eumalacostraca</taxon>
        <taxon>Eucarida</taxon>
        <taxon>Euphausiacea</taxon>
        <taxon>Euphausiidae</taxon>
        <taxon>Meganyctiphanes</taxon>
    </lineage>
</organism>
<feature type="non-terminal residue" evidence="8">
    <location>
        <position position="317"/>
    </location>
</feature>
<dbReference type="EMBL" id="CAXKWB010071111">
    <property type="protein sequence ID" value="CAL4194665.1"/>
    <property type="molecule type" value="Genomic_DNA"/>
</dbReference>
<dbReference type="PANTHER" id="PTHR46378">
    <property type="entry name" value="STEROL REGULATORY ELEMENT-BINDING PROTEIN CLEAVAGE-ACTIVATING PROTEIN"/>
    <property type="match status" value="1"/>
</dbReference>
<dbReference type="InterPro" id="IPR015943">
    <property type="entry name" value="WD40/YVTN_repeat-like_dom_sf"/>
</dbReference>
<keyword evidence="2" id="KW-0812">Transmembrane</keyword>
<keyword evidence="9" id="KW-1185">Reference proteome</keyword>
<evidence type="ECO:0000256" key="4">
    <source>
        <dbReference type="ARBA" id="ARBA00022989"/>
    </source>
</evidence>
<protein>
    <submittedName>
        <fullName evidence="8">Uncharacterized protein</fullName>
    </submittedName>
</protein>
<evidence type="ECO:0000256" key="5">
    <source>
        <dbReference type="ARBA" id="ARBA00023136"/>
    </source>
</evidence>
<dbReference type="SUPFAM" id="SSF50978">
    <property type="entry name" value="WD40 repeat-like"/>
    <property type="match status" value="1"/>
</dbReference>
<dbReference type="Proteomes" id="UP001497623">
    <property type="component" value="Unassembled WGS sequence"/>
</dbReference>
<keyword evidence="3" id="KW-0256">Endoplasmic reticulum</keyword>
<accession>A0AAV2SHX9</accession>
<keyword evidence="4" id="KW-1133">Transmembrane helix</keyword>
<feature type="non-terminal residue" evidence="8">
    <location>
        <position position="1"/>
    </location>
</feature>
<reference evidence="8 9" key="1">
    <citation type="submission" date="2024-05" db="EMBL/GenBank/DDBJ databases">
        <authorList>
            <person name="Wallberg A."/>
        </authorList>
    </citation>
    <scope>NUCLEOTIDE SEQUENCE [LARGE SCALE GENOMIC DNA]</scope>
</reference>
<feature type="region of interest" description="Disordered" evidence="7">
    <location>
        <begin position="238"/>
        <end position="263"/>
    </location>
</feature>
<comment type="caution">
    <text evidence="8">The sequence shown here is derived from an EMBL/GenBank/DDBJ whole genome shotgun (WGS) entry which is preliminary data.</text>
</comment>
<dbReference type="GO" id="GO:0032936">
    <property type="term" value="C:SREBP-SCAP complex"/>
    <property type="evidence" value="ECO:0007669"/>
    <property type="project" value="TreeGrafter"/>
</dbReference>
<dbReference type="AlphaFoldDB" id="A0AAV2SHX9"/>
<dbReference type="GO" id="GO:0000139">
    <property type="term" value="C:Golgi membrane"/>
    <property type="evidence" value="ECO:0007669"/>
    <property type="project" value="InterPro"/>
</dbReference>